<sequence>MTYTSSSSIRPPPAPPHYHPTLVARPTPALHDDLHEPDAPVSFPPLWEGFVLDPCAQLGEGGAHVCVGHRACVSGNVRKRNDIPRRRRIRQGRRTCAGRWSFPRVYPVQRGECVFPPPTRLSLRAPHRGNLLPRQWGQLEEKEGGEGEELREEGKEDVVRLEGVGMRRGYVFAISGLGGRKKERKTEEHIENEGEKNFREPGKKCGRRIEGGENVWKQGEMGKQWGSKNGKGRVGMEGVRGMINLPKSGVRYVLSARASKRCTEGRQKKIRPLVPPPFAGRHRGLVDPSLEEANARSMITAVEHPIHGLHGIGPEVLNQENVAICGISPMEQSGEIQGKATGKLTSDEITIAFDIRM</sequence>
<name>A0A165WB30_9AGAM</name>
<feature type="region of interest" description="Disordered" evidence="1">
    <location>
        <begin position="183"/>
        <end position="209"/>
    </location>
</feature>
<organism evidence="2 3">
    <name type="scientific">Athelia psychrophila</name>
    <dbReference type="NCBI Taxonomy" id="1759441"/>
    <lineage>
        <taxon>Eukaryota</taxon>
        <taxon>Fungi</taxon>
        <taxon>Dikarya</taxon>
        <taxon>Basidiomycota</taxon>
        <taxon>Agaricomycotina</taxon>
        <taxon>Agaricomycetes</taxon>
        <taxon>Agaricomycetidae</taxon>
        <taxon>Atheliales</taxon>
        <taxon>Atheliaceae</taxon>
        <taxon>Athelia</taxon>
    </lineage>
</organism>
<gene>
    <name evidence="2" type="ORF">FIBSPDRAFT_939451</name>
</gene>
<dbReference type="EMBL" id="KV417747">
    <property type="protein sequence ID" value="KZP07542.1"/>
    <property type="molecule type" value="Genomic_DNA"/>
</dbReference>
<protein>
    <submittedName>
        <fullName evidence="2">Uncharacterized protein</fullName>
    </submittedName>
</protein>
<dbReference type="AlphaFoldDB" id="A0A165WB30"/>
<evidence type="ECO:0000256" key="1">
    <source>
        <dbReference type="SAM" id="MobiDB-lite"/>
    </source>
</evidence>
<reference evidence="2 3" key="1">
    <citation type="journal article" date="2016" name="Mol. Biol. Evol.">
        <title>Comparative Genomics of Early-Diverging Mushroom-Forming Fungi Provides Insights into the Origins of Lignocellulose Decay Capabilities.</title>
        <authorList>
            <person name="Nagy L.G."/>
            <person name="Riley R."/>
            <person name="Tritt A."/>
            <person name="Adam C."/>
            <person name="Daum C."/>
            <person name="Floudas D."/>
            <person name="Sun H."/>
            <person name="Yadav J.S."/>
            <person name="Pangilinan J."/>
            <person name="Larsson K.H."/>
            <person name="Matsuura K."/>
            <person name="Barry K."/>
            <person name="Labutti K."/>
            <person name="Kuo R."/>
            <person name="Ohm R.A."/>
            <person name="Bhattacharya S.S."/>
            <person name="Shirouzu T."/>
            <person name="Yoshinaga Y."/>
            <person name="Martin F.M."/>
            <person name="Grigoriev I.V."/>
            <person name="Hibbett D.S."/>
        </authorList>
    </citation>
    <scope>NUCLEOTIDE SEQUENCE [LARGE SCALE GENOMIC DNA]</scope>
    <source>
        <strain evidence="2 3">CBS 109695</strain>
    </source>
</reference>
<evidence type="ECO:0000313" key="2">
    <source>
        <dbReference type="EMBL" id="KZP07542.1"/>
    </source>
</evidence>
<feature type="region of interest" description="Disordered" evidence="1">
    <location>
        <begin position="1"/>
        <end position="35"/>
    </location>
</feature>
<evidence type="ECO:0000313" key="3">
    <source>
        <dbReference type="Proteomes" id="UP000076532"/>
    </source>
</evidence>
<proteinExistence type="predicted"/>
<dbReference type="Proteomes" id="UP000076532">
    <property type="component" value="Unassembled WGS sequence"/>
</dbReference>
<feature type="compositionally biased region" description="Basic and acidic residues" evidence="1">
    <location>
        <begin position="184"/>
        <end position="209"/>
    </location>
</feature>
<keyword evidence="3" id="KW-1185">Reference proteome</keyword>
<accession>A0A165WB30</accession>